<feature type="chain" id="PRO_5011473243" evidence="1">
    <location>
        <begin position="26"/>
        <end position="183"/>
    </location>
</feature>
<dbReference type="PANTHER" id="PTHR10900:SF77">
    <property type="entry name" value="FI19380P1"/>
    <property type="match status" value="1"/>
</dbReference>
<dbReference type="InterPro" id="IPR000782">
    <property type="entry name" value="FAS1_domain"/>
</dbReference>
<reference evidence="4" key="1">
    <citation type="submission" date="2016-10" db="EMBL/GenBank/DDBJ databases">
        <authorList>
            <person name="Varghese N."/>
            <person name="Submissions S."/>
        </authorList>
    </citation>
    <scope>NUCLEOTIDE SEQUENCE [LARGE SCALE GENOMIC DNA]</scope>
    <source>
        <strain evidence="4">CGMCC 1.8975</strain>
    </source>
</reference>
<keyword evidence="1" id="KW-0732">Signal</keyword>
<dbReference type="Gene3D" id="2.30.180.10">
    <property type="entry name" value="FAS1 domain"/>
    <property type="match status" value="1"/>
</dbReference>
<dbReference type="Proteomes" id="UP000199249">
    <property type="component" value="Unassembled WGS sequence"/>
</dbReference>
<evidence type="ECO:0000259" key="2">
    <source>
        <dbReference type="PROSITE" id="PS50213"/>
    </source>
</evidence>
<feature type="signal peptide" evidence="1">
    <location>
        <begin position="1"/>
        <end position="25"/>
    </location>
</feature>
<dbReference type="Pfam" id="PF02469">
    <property type="entry name" value="Fasciclin"/>
    <property type="match status" value="1"/>
</dbReference>
<keyword evidence="4" id="KW-1185">Reference proteome</keyword>
<dbReference type="AlphaFoldDB" id="A0A1H3B5F6"/>
<sequence length="183" mass="18995">MRSKSLFSIMLAGLLTFGLSTAASAQTGAPLTQKANGNLLQMSKLSNSHTTLMKAVSAAGLDEQARGATKYTVFAPTNAAFDKLPAGTLDNLLLPASKSQLALLISYHVVPGSYLAANLKNGQTLTTVQGETLTVMRQGDSILIKDAKGNMATVVNTDIVAENGIVQSVDAVLMPTSLTGAKK</sequence>
<dbReference type="SUPFAM" id="SSF82153">
    <property type="entry name" value="FAS1 domain"/>
    <property type="match status" value="1"/>
</dbReference>
<dbReference type="OrthoDB" id="1119934at2"/>
<accession>A0A1H3B5F6</accession>
<dbReference type="GO" id="GO:0005615">
    <property type="term" value="C:extracellular space"/>
    <property type="evidence" value="ECO:0007669"/>
    <property type="project" value="TreeGrafter"/>
</dbReference>
<dbReference type="STRING" id="651662.SAMN04488069_101159"/>
<dbReference type="PROSITE" id="PS50213">
    <property type="entry name" value="FAS1"/>
    <property type="match status" value="1"/>
</dbReference>
<proteinExistence type="predicted"/>
<dbReference type="EMBL" id="FNOV01000001">
    <property type="protein sequence ID" value="SDX36918.1"/>
    <property type="molecule type" value="Genomic_DNA"/>
</dbReference>
<organism evidence="3 4">
    <name type="scientific">Hymenobacter psychrophilus</name>
    <dbReference type="NCBI Taxonomy" id="651662"/>
    <lineage>
        <taxon>Bacteria</taxon>
        <taxon>Pseudomonadati</taxon>
        <taxon>Bacteroidota</taxon>
        <taxon>Cytophagia</taxon>
        <taxon>Cytophagales</taxon>
        <taxon>Hymenobacteraceae</taxon>
        <taxon>Hymenobacter</taxon>
    </lineage>
</organism>
<dbReference type="SMART" id="SM00554">
    <property type="entry name" value="FAS1"/>
    <property type="match status" value="1"/>
</dbReference>
<feature type="domain" description="FAS1" evidence="2">
    <location>
        <begin position="36"/>
        <end position="173"/>
    </location>
</feature>
<evidence type="ECO:0000313" key="4">
    <source>
        <dbReference type="Proteomes" id="UP000199249"/>
    </source>
</evidence>
<dbReference type="PANTHER" id="PTHR10900">
    <property type="entry name" value="PERIOSTIN-RELATED"/>
    <property type="match status" value="1"/>
</dbReference>
<dbReference type="InterPro" id="IPR036378">
    <property type="entry name" value="FAS1_dom_sf"/>
</dbReference>
<dbReference type="FunFam" id="2.30.180.10:FF:000032">
    <property type="entry name" value="Fasciclin domain-containing protein, putative"/>
    <property type="match status" value="1"/>
</dbReference>
<evidence type="ECO:0000313" key="3">
    <source>
        <dbReference type="EMBL" id="SDX36918.1"/>
    </source>
</evidence>
<protein>
    <submittedName>
        <fullName evidence="3">Uncaracterized surface protein containing fasciclin (FAS1) repeats</fullName>
    </submittedName>
</protein>
<dbReference type="InterPro" id="IPR050904">
    <property type="entry name" value="Adhesion/Biosynth-related"/>
</dbReference>
<gene>
    <name evidence="3" type="ORF">SAMN04488069_101159</name>
</gene>
<evidence type="ECO:0000256" key="1">
    <source>
        <dbReference type="SAM" id="SignalP"/>
    </source>
</evidence>
<name>A0A1H3B5F6_9BACT</name>